<sequence>MADDRIPEPVEEREEDDEEQEDDCTSSDRDRNSDAHHGEEEESSGYFSRMLHKKIGGDDLEMRIEVIDKEEESLESRMVIRERTAEQVNRTMIFLSVNLEFVAGIYAYLRIRSRNLSWKGRAIRILPMFLVPVLSSFFYSLFSRFTSMLNLRDSRLLERLRKEREAKIQELKERANYYMAKRHIQNGHGESSSTASSLGSNLPGTSDTRDKTVNYNLLLGKSRQLHPDTSTDLDACKSTVNDENGKKKLRSLIICSNCRMHNGFARRDELQFISYKCPHCNALNGPNKEQKGSDSASTSGEGAPQSQPYNPFSMQEMPRGIFIEEITPNHETTDPEMDHPIMIIRESPSLGGREELPSAFTPVTLRKLPSGLSIEEMTSNEERTAAEMEPPVLIIPESPAAVTPLMVPETARGLSIEEISPNDQQIEDHDVITPVVFVQEPPSASGQVELLSSQNSGTVTPVTIPEMPSGLSIVEMTPNQETTDPEMEPPVMIIRESPSAGAPVMGDSSFITPLMVQEMGSGLSIEEVSSNHQLIDDREMNPPVMFVQESPSLGSQELSMSTPDPAAATSVTVPEMAGFSIEELSPNQRGNEDSQTDPPVMIVQESPSVGGPSTVTPLEVPEPLDDTINPDGSVRSPNDSVNWSTPGSSTITGSSGRFQDLTEIGQEEVHDNDVPGSSDNESLDADGPHGSVTIPEMPSGLSIVEMTPNQETTDPEMEPPVMIIRESPSAGAPVMGDSSFITPLMVQEMASGLSIEEVSPNHQLTHDCGMDPPVMFVQESPSLGSQELSMSTLDPAAATSVTVPEMPGFSIEELSPNQNGNEDCQTDPPVMIVQESPSVGGPPAVTPLEVPEPLDDTINPDGSVRSPNDSVNWSTPGSSTITGSSGRFQDLTEIGQEEVYDNDVPGSSDNESLDADGPHGSVNATGVTGKESLTASHLPSENESGIDYSTGGNYESDSSSWRYVGSDSVARNTVTVAEIHPGMGENLQSESQHMDVHEMNVTHPDTDFNSSSSESETDSDYGSVADVNEEEATQDLETRDTDGGVPAGSSATDSEQNSRNAEEQNELFTSAYDDSMDTDNDFMGSSAVNGDEEQWSNWQQSEPVMTAGTHPLEETHLIDGEMPPTEVRDEVEELEAMQQEDYTGHDDPNPVGWLAYDRDKGSASQISRKGVGGMKTDNVIQDKMRREGERVEEISDKEGSVKNQGIKPEPVAKASGVLLSHDPGLDPQSIPFTGIASSPAPQWGTDTDFEPPRAVGLRHRK</sequence>
<organism evidence="4 5">
    <name type="scientific">Carex littledalei</name>
    <dbReference type="NCBI Taxonomy" id="544730"/>
    <lineage>
        <taxon>Eukaryota</taxon>
        <taxon>Viridiplantae</taxon>
        <taxon>Streptophyta</taxon>
        <taxon>Embryophyta</taxon>
        <taxon>Tracheophyta</taxon>
        <taxon>Spermatophyta</taxon>
        <taxon>Magnoliopsida</taxon>
        <taxon>Liliopsida</taxon>
        <taxon>Poales</taxon>
        <taxon>Cyperaceae</taxon>
        <taxon>Cyperoideae</taxon>
        <taxon>Cariceae</taxon>
        <taxon>Carex</taxon>
        <taxon>Carex subgen. Euthyceras</taxon>
    </lineage>
</organism>
<dbReference type="PANTHER" id="PTHR22166:SF28">
    <property type="entry name" value="OS02G0830300 PROTEIN"/>
    <property type="match status" value="1"/>
</dbReference>
<evidence type="ECO:0000259" key="3">
    <source>
        <dbReference type="Pfam" id="PF10058"/>
    </source>
</evidence>
<feature type="compositionally biased region" description="Polar residues" evidence="1">
    <location>
        <begin position="1049"/>
        <end position="1059"/>
    </location>
</feature>
<dbReference type="InterPro" id="IPR040115">
    <property type="entry name" value="Lnp"/>
</dbReference>
<feature type="compositionally biased region" description="Basic and acidic residues" evidence="1">
    <location>
        <begin position="1"/>
        <end position="10"/>
    </location>
</feature>
<evidence type="ECO:0000256" key="1">
    <source>
        <dbReference type="SAM" id="MobiDB-lite"/>
    </source>
</evidence>
<feature type="compositionally biased region" description="Acidic residues" evidence="1">
    <location>
        <begin position="11"/>
        <end position="25"/>
    </location>
</feature>
<dbReference type="PANTHER" id="PTHR22166">
    <property type="entry name" value="ENDOPLASMIC RETICULUM JUNCTION FORMATION PROTEIN LUNAPARK"/>
    <property type="match status" value="1"/>
</dbReference>
<feature type="compositionally biased region" description="Basic and acidic residues" evidence="1">
    <location>
        <begin position="1180"/>
        <end position="1200"/>
    </location>
</feature>
<dbReference type="Proteomes" id="UP000623129">
    <property type="component" value="Unassembled WGS sequence"/>
</dbReference>
<feature type="compositionally biased region" description="Polar residues" evidence="1">
    <location>
        <begin position="293"/>
        <end position="313"/>
    </location>
</feature>
<comment type="caution">
    <text evidence="4">The sequence shown here is derived from an EMBL/GenBank/DDBJ whole genome shotgun (WGS) entry which is preliminary data.</text>
</comment>
<feature type="region of interest" description="Disordered" evidence="1">
    <location>
        <begin position="284"/>
        <end position="314"/>
    </location>
</feature>
<feature type="region of interest" description="Disordered" evidence="1">
    <location>
        <begin position="668"/>
        <end position="697"/>
    </location>
</feature>
<feature type="compositionally biased region" description="Polar residues" evidence="1">
    <location>
        <begin position="922"/>
        <end position="943"/>
    </location>
</feature>
<feature type="transmembrane region" description="Helical" evidence="2">
    <location>
        <begin position="121"/>
        <end position="142"/>
    </location>
</feature>
<feature type="compositionally biased region" description="Low complexity" evidence="1">
    <location>
        <begin position="191"/>
        <end position="200"/>
    </location>
</feature>
<proteinExistence type="predicted"/>
<gene>
    <name evidence="4" type="ORF">FCM35_KLT10094</name>
</gene>
<feature type="compositionally biased region" description="Basic and acidic residues" evidence="1">
    <location>
        <begin position="26"/>
        <end position="39"/>
    </location>
</feature>
<dbReference type="OrthoDB" id="1725934at2759"/>
<feature type="compositionally biased region" description="Low complexity" evidence="1">
    <location>
        <begin position="874"/>
        <end position="886"/>
    </location>
</feature>
<evidence type="ECO:0000313" key="4">
    <source>
        <dbReference type="EMBL" id="KAF3341250.1"/>
    </source>
</evidence>
<feature type="compositionally biased region" description="Basic and acidic residues" evidence="1">
    <location>
        <begin position="992"/>
        <end position="1006"/>
    </location>
</feature>
<reference evidence="4" key="1">
    <citation type="submission" date="2020-01" db="EMBL/GenBank/DDBJ databases">
        <title>Genome sequence of Kobresia littledalei, the first chromosome-level genome in the family Cyperaceae.</title>
        <authorList>
            <person name="Qu G."/>
        </authorList>
    </citation>
    <scope>NUCLEOTIDE SEQUENCE</scope>
    <source>
        <strain evidence="4">C.B.Clarke</strain>
        <tissue evidence="4">Leaf</tissue>
    </source>
</reference>
<dbReference type="AlphaFoldDB" id="A0A833VT63"/>
<feature type="compositionally biased region" description="Polar residues" evidence="1">
    <location>
        <begin position="950"/>
        <end position="961"/>
    </location>
</feature>
<dbReference type="GO" id="GO:0071782">
    <property type="term" value="C:endoplasmic reticulum tubular network"/>
    <property type="evidence" value="ECO:0007669"/>
    <property type="project" value="TreeGrafter"/>
</dbReference>
<feature type="region of interest" description="Disordered" evidence="1">
    <location>
        <begin position="187"/>
        <end position="208"/>
    </location>
</feature>
<keyword evidence="2" id="KW-0472">Membrane</keyword>
<feature type="compositionally biased region" description="Polar residues" evidence="1">
    <location>
        <begin position="605"/>
        <end position="616"/>
    </location>
</feature>
<protein>
    <submittedName>
        <fullName evidence="4">Putative integral membrane zinc-ribbon metal-binding protein</fullName>
    </submittedName>
</protein>
<evidence type="ECO:0000313" key="5">
    <source>
        <dbReference type="Proteomes" id="UP000623129"/>
    </source>
</evidence>
<dbReference type="EMBL" id="SWLB01000002">
    <property type="protein sequence ID" value="KAF3341250.1"/>
    <property type="molecule type" value="Genomic_DNA"/>
</dbReference>
<dbReference type="GO" id="GO:0071786">
    <property type="term" value="P:endoplasmic reticulum tubular network organization"/>
    <property type="evidence" value="ECO:0007669"/>
    <property type="project" value="InterPro"/>
</dbReference>
<keyword evidence="2" id="KW-0812">Transmembrane</keyword>
<feature type="domain" description="Lunapark zinc ribbon" evidence="3">
    <location>
        <begin position="245"/>
        <end position="284"/>
    </location>
</feature>
<keyword evidence="2" id="KW-1133">Transmembrane helix</keyword>
<evidence type="ECO:0000256" key="2">
    <source>
        <dbReference type="SAM" id="Phobius"/>
    </source>
</evidence>
<feature type="region of interest" description="Disordered" evidence="1">
    <location>
        <begin position="839"/>
        <end position="961"/>
    </location>
</feature>
<feature type="region of interest" description="Disordered" evidence="1">
    <location>
        <begin position="583"/>
        <end position="656"/>
    </location>
</feature>
<feature type="region of interest" description="Disordered" evidence="1">
    <location>
        <begin position="1139"/>
        <end position="1261"/>
    </location>
</feature>
<dbReference type="Pfam" id="PF10058">
    <property type="entry name" value="Zn_ribbon_10"/>
    <property type="match status" value="1"/>
</dbReference>
<feature type="compositionally biased region" description="Low complexity" evidence="1">
    <location>
        <begin position="644"/>
        <end position="656"/>
    </location>
</feature>
<dbReference type="InterPro" id="IPR019273">
    <property type="entry name" value="Lunapark_Znf"/>
</dbReference>
<feature type="region of interest" description="Disordered" evidence="1">
    <location>
        <begin position="975"/>
        <end position="1096"/>
    </location>
</feature>
<keyword evidence="5" id="KW-1185">Reference proteome</keyword>
<feature type="region of interest" description="Disordered" evidence="1">
    <location>
        <begin position="1"/>
        <end position="45"/>
    </location>
</feature>
<name>A0A833VT63_9POAL</name>
<accession>A0A833VT63</accession>